<keyword evidence="1" id="KW-0472">Membrane</keyword>
<proteinExistence type="predicted"/>
<evidence type="ECO:0000256" key="1">
    <source>
        <dbReference type="SAM" id="Phobius"/>
    </source>
</evidence>
<keyword evidence="3" id="KW-1185">Reference proteome</keyword>
<reference evidence="3" key="1">
    <citation type="journal article" date="2016" name="Front. Microbiol.">
        <title>Complete Genome Sequence of Clostridium estertheticum DSM 8809, a Microbe Identified in Spoiled Vacuum Packed Beef.</title>
        <authorList>
            <person name="Yu Z."/>
            <person name="Gunn L."/>
            <person name="Brennan E."/>
            <person name="Reid R."/>
            <person name="Wall P.G."/>
            <person name="Gaora O.P."/>
            <person name="Hurley D."/>
            <person name="Bolton D."/>
            <person name="Fanning S."/>
        </authorList>
    </citation>
    <scope>NUCLEOTIDE SEQUENCE [LARGE SCALE GENOMIC DNA]</scope>
    <source>
        <strain evidence="3">DSM 8809</strain>
    </source>
</reference>
<dbReference type="Proteomes" id="UP000182569">
    <property type="component" value="Chromosome"/>
</dbReference>
<keyword evidence="1" id="KW-0812">Transmembrane</keyword>
<dbReference type="AlphaFoldDB" id="A0A1J0GCW3"/>
<organism evidence="2 3">
    <name type="scientific">Clostridium estertheticum subsp. estertheticum</name>
    <dbReference type="NCBI Taxonomy" id="1552"/>
    <lineage>
        <taxon>Bacteria</taxon>
        <taxon>Bacillati</taxon>
        <taxon>Bacillota</taxon>
        <taxon>Clostridia</taxon>
        <taxon>Eubacteriales</taxon>
        <taxon>Clostridiaceae</taxon>
        <taxon>Clostridium</taxon>
    </lineage>
</organism>
<dbReference type="STRING" id="1552.A7L45_03510"/>
<dbReference type="KEGG" id="ceu:A7L45_03510"/>
<accession>A0A1J0GCW3</accession>
<gene>
    <name evidence="2" type="ORF">A7L45_03510</name>
</gene>
<sequence length="63" mass="7543">MVSAYNNYVNKLRTCKDLIEEQNKSIKILVYFRFFTFVIDFSVTVYTFIIKSYLVSISVFLIR</sequence>
<keyword evidence="1" id="KW-1133">Transmembrane helix</keyword>
<feature type="transmembrane region" description="Helical" evidence="1">
    <location>
        <begin position="34"/>
        <end position="62"/>
    </location>
</feature>
<evidence type="ECO:0000313" key="2">
    <source>
        <dbReference type="EMBL" id="APC39193.1"/>
    </source>
</evidence>
<dbReference type="EMBL" id="CP015756">
    <property type="protein sequence ID" value="APC39193.1"/>
    <property type="molecule type" value="Genomic_DNA"/>
</dbReference>
<name>A0A1J0GCW3_9CLOT</name>
<evidence type="ECO:0000313" key="3">
    <source>
        <dbReference type="Proteomes" id="UP000182569"/>
    </source>
</evidence>
<protein>
    <submittedName>
        <fullName evidence="2">Uncharacterized protein</fullName>
    </submittedName>
</protein>